<dbReference type="RefSeq" id="WP_220560529.1">
    <property type="nucleotide sequence ID" value="NZ_CP074133.1"/>
</dbReference>
<dbReference type="SUPFAM" id="SSF52540">
    <property type="entry name" value="P-loop containing nucleoside triphosphate hydrolases"/>
    <property type="match status" value="1"/>
</dbReference>
<dbReference type="Pfam" id="PF13671">
    <property type="entry name" value="AAA_33"/>
    <property type="match status" value="1"/>
</dbReference>
<keyword evidence="1" id="KW-0418">Kinase</keyword>
<name>A0ABX8BSH4_9ACTN</name>
<dbReference type="Proteomes" id="UP000676079">
    <property type="component" value="Chromosome"/>
</dbReference>
<accession>A0ABX8BSH4</accession>
<organism evidence="1 2">
    <name type="scientific">Nocardiopsis changdeensis</name>
    <dbReference type="NCBI Taxonomy" id="2831969"/>
    <lineage>
        <taxon>Bacteria</taxon>
        <taxon>Bacillati</taxon>
        <taxon>Actinomycetota</taxon>
        <taxon>Actinomycetes</taxon>
        <taxon>Streptosporangiales</taxon>
        <taxon>Nocardiopsidaceae</taxon>
        <taxon>Nocardiopsis</taxon>
    </lineage>
</organism>
<evidence type="ECO:0000313" key="1">
    <source>
        <dbReference type="EMBL" id="QUX25044.1"/>
    </source>
</evidence>
<protein>
    <submittedName>
        <fullName evidence="1">Kinase</fullName>
    </submittedName>
</protein>
<evidence type="ECO:0000313" key="2">
    <source>
        <dbReference type="Proteomes" id="UP000676079"/>
    </source>
</evidence>
<dbReference type="GO" id="GO:0016301">
    <property type="term" value="F:kinase activity"/>
    <property type="evidence" value="ECO:0007669"/>
    <property type="project" value="UniProtKB-KW"/>
</dbReference>
<gene>
    <name evidence="1" type="ORF">KGD84_12725</name>
</gene>
<sequence>MTSWGNAAPDRRVRAVPSLVVLRGNSASGKSTVARSLRAAYGRGLAIIEQDNVRRTVLRERDVPGGANIGLIDLMARYALDHGFHVVVEGILYADRYGDMLTALMRDHQGITRAYYFDIPFDVTLERHATKSIAGKVGEAELRDWWRPRDLLPGGVEEIIDEHGTVEQNTMRILTDCGLESRRRV</sequence>
<keyword evidence="2" id="KW-1185">Reference proteome</keyword>
<dbReference type="InterPro" id="IPR027417">
    <property type="entry name" value="P-loop_NTPase"/>
</dbReference>
<keyword evidence="1" id="KW-0808">Transferase</keyword>
<dbReference type="Gene3D" id="3.40.50.300">
    <property type="entry name" value="P-loop containing nucleotide triphosphate hydrolases"/>
    <property type="match status" value="1"/>
</dbReference>
<proteinExistence type="predicted"/>
<dbReference type="EMBL" id="CP074133">
    <property type="protein sequence ID" value="QUX25044.1"/>
    <property type="molecule type" value="Genomic_DNA"/>
</dbReference>
<reference evidence="1 2" key="1">
    <citation type="submission" date="2021-05" db="EMBL/GenBank/DDBJ databases">
        <title>Direct Submission.</title>
        <authorList>
            <person name="Li K."/>
            <person name="Gao J."/>
        </authorList>
    </citation>
    <scope>NUCLEOTIDE SEQUENCE [LARGE SCALE GENOMIC DNA]</scope>
    <source>
        <strain evidence="1 2">Mg02</strain>
    </source>
</reference>